<accession>V2XN43</accession>
<feature type="transmembrane region" description="Helical" evidence="2">
    <location>
        <begin position="146"/>
        <end position="167"/>
    </location>
</feature>
<organism evidence="3 4">
    <name type="scientific">Moniliophthora roreri (strain MCA 2997)</name>
    <name type="common">Cocoa frosty pod rot fungus</name>
    <name type="synonym">Crinipellis roreri</name>
    <dbReference type="NCBI Taxonomy" id="1381753"/>
    <lineage>
        <taxon>Eukaryota</taxon>
        <taxon>Fungi</taxon>
        <taxon>Dikarya</taxon>
        <taxon>Basidiomycota</taxon>
        <taxon>Agaricomycotina</taxon>
        <taxon>Agaricomycetes</taxon>
        <taxon>Agaricomycetidae</taxon>
        <taxon>Agaricales</taxon>
        <taxon>Marasmiineae</taxon>
        <taxon>Marasmiaceae</taxon>
        <taxon>Moniliophthora</taxon>
    </lineage>
</organism>
<dbReference type="KEGG" id="mrr:Moror_12959"/>
<comment type="caution">
    <text evidence="3">The sequence shown here is derived from an EMBL/GenBank/DDBJ whole genome shotgun (WGS) entry which is preliminary data.</text>
</comment>
<dbReference type="EMBL" id="AWSO01000162">
    <property type="protein sequence ID" value="ESK93940.1"/>
    <property type="molecule type" value="Genomic_DNA"/>
</dbReference>
<keyword evidence="4" id="KW-1185">Reference proteome</keyword>
<feature type="transmembrane region" description="Helical" evidence="2">
    <location>
        <begin position="173"/>
        <end position="192"/>
    </location>
</feature>
<gene>
    <name evidence="3" type="ORF">Moror_12959</name>
</gene>
<reference evidence="3 4" key="1">
    <citation type="journal article" date="2014" name="BMC Genomics">
        <title>Genome and secretome analysis of the hemibiotrophic fungal pathogen, Moniliophthora roreri, which causes frosty pod rot disease of cacao: mechanisms of the biotrophic and necrotrophic phases.</title>
        <authorList>
            <person name="Meinhardt L.W."/>
            <person name="Costa G.G.L."/>
            <person name="Thomazella D.P.T."/>
            <person name="Teixeira P.J.P.L."/>
            <person name="Carazzolle M.F."/>
            <person name="Schuster S.C."/>
            <person name="Carlson J.E."/>
            <person name="Guiltinan M.J."/>
            <person name="Mieczkowski P."/>
            <person name="Farmer A."/>
            <person name="Ramaraj T."/>
            <person name="Crozier J."/>
            <person name="Davis R.E."/>
            <person name="Shao J."/>
            <person name="Melnick R.L."/>
            <person name="Pereira G.A.G."/>
            <person name="Bailey B.A."/>
        </authorList>
    </citation>
    <scope>NUCLEOTIDE SEQUENCE [LARGE SCALE GENOMIC DNA]</scope>
    <source>
        <strain evidence="3 4">MCA 2997</strain>
    </source>
</reference>
<evidence type="ECO:0000313" key="3">
    <source>
        <dbReference type="EMBL" id="ESK93940.1"/>
    </source>
</evidence>
<feature type="region of interest" description="Disordered" evidence="1">
    <location>
        <begin position="55"/>
        <end position="101"/>
    </location>
</feature>
<evidence type="ECO:0000256" key="1">
    <source>
        <dbReference type="SAM" id="MobiDB-lite"/>
    </source>
</evidence>
<evidence type="ECO:0000313" key="4">
    <source>
        <dbReference type="Proteomes" id="UP000017559"/>
    </source>
</evidence>
<dbReference type="STRING" id="1381753.V2XN43"/>
<feature type="region of interest" description="Disordered" evidence="1">
    <location>
        <begin position="1"/>
        <end position="21"/>
    </location>
</feature>
<dbReference type="Proteomes" id="UP000017559">
    <property type="component" value="Unassembled WGS sequence"/>
</dbReference>
<protein>
    <submittedName>
        <fullName evidence="3">Uncharacterized protein</fullName>
    </submittedName>
</protein>
<sequence>MRRPGRNVLHEDSHKSLAEHSGHFDTYYSNTDAPFTPSLEDSYDIPLLSNRSRQDRYTYEASSPSPLASRSFRKGKRPPSLSTLRDRSHSHQYSDSIPLSGASDDTFVQTSTPPVFQKGHCDAVPVRRSWIIAGIPGFEAPEWKKILFHIFLCVISFPILVVIQYLAQDKTLFWSRAIVGSGCGLLGFWLGFSLVELGKPFLEAATWATLIHQSNVPIDAPGIRLKDLASTTEDPTSMWAGCRLVWARYIYTGTARSSRGAYDKRPWTVFILLFLVTSTVAGLLPFLLGRVVDIKTVIKHNLETYKEVAIYGDLSPADIEEATKLNRAFKSFNLSWTISPFAALAELPPYVVLKDKSGEDVYFAEVTRSQLLPGGSGFGTFANNVTRGTNPNRFQANDLKTAEALPGNVLRFPRWGIRMHCQKLTNGHINIIPRSELGYTYVFTSRDDIRSLFASFNQSLPEIFNRPFNESAVFEPNDTIPLGGIDLTATTHWGSFKSFPSYQGDDGTGWIQVELLLVRLNTTFTQNGRFQTYYPPKAQGSPAPIGYDAAVCVELFEPYVVGLYNNSNGIPESLMIIDKAKSIQPDRSTTREGNALKGVKSELNSTGLFVAYEVLHDNSNNQIVKDNGRDGRYVPSPTLISYTGNSGPEAYTELSPQYFAEAKAKADCSNLLPYLAGSGKSLAWSFEDHAISTVNLYMSLAVPLLLFVMVMGLVAGLFVPTLPLNVPRRGFTLYSWWAAFQGNELLADRTSMIDKQMNLKDIEQEIGDLKFRYSR</sequence>
<keyword evidence="2" id="KW-0812">Transmembrane</keyword>
<feature type="transmembrane region" description="Helical" evidence="2">
    <location>
        <begin position="696"/>
        <end position="719"/>
    </location>
</feature>
<feature type="transmembrane region" description="Helical" evidence="2">
    <location>
        <begin position="267"/>
        <end position="288"/>
    </location>
</feature>
<name>V2XN43_MONRO</name>
<feature type="compositionally biased region" description="Basic and acidic residues" evidence="1">
    <location>
        <begin position="8"/>
        <end position="21"/>
    </location>
</feature>
<evidence type="ECO:0000256" key="2">
    <source>
        <dbReference type="SAM" id="Phobius"/>
    </source>
</evidence>
<proteinExistence type="predicted"/>
<dbReference type="AlphaFoldDB" id="V2XN43"/>
<keyword evidence="2" id="KW-1133">Transmembrane helix</keyword>
<dbReference type="OrthoDB" id="8191639at2759"/>
<keyword evidence="2" id="KW-0472">Membrane</keyword>
<dbReference type="HOGENOM" id="CLU_017508_0_0_1"/>